<dbReference type="AlphaFoldDB" id="A0AAP2W5J6"/>
<evidence type="ECO:0000256" key="3">
    <source>
        <dbReference type="ARBA" id="ARBA00022840"/>
    </source>
</evidence>
<dbReference type="EMBL" id="PGCK01000001">
    <property type="protein sequence ID" value="MCD1293429.1"/>
    <property type="molecule type" value="Genomic_DNA"/>
</dbReference>
<dbReference type="PRINTS" id="PR00304">
    <property type="entry name" value="TCOMPLEXTCP1"/>
</dbReference>
<dbReference type="NCBIfam" id="TIGR02339">
    <property type="entry name" value="thermosome_arch"/>
    <property type="match status" value="1"/>
</dbReference>
<evidence type="ECO:0000313" key="6">
    <source>
        <dbReference type="EMBL" id="MCD1293429.1"/>
    </source>
</evidence>
<dbReference type="InterPro" id="IPR002194">
    <property type="entry name" value="Chaperonin_TCP-1_CS"/>
</dbReference>
<dbReference type="NCBIfam" id="NF041082">
    <property type="entry name" value="thermosome_alpha"/>
    <property type="match status" value="1"/>
</dbReference>
<dbReference type="NCBIfam" id="NF041083">
    <property type="entry name" value="thermosome_beta"/>
    <property type="match status" value="1"/>
</dbReference>
<dbReference type="RefSeq" id="WP_230739207.1">
    <property type="nucleotide sequence ID" value="NZ_PGCK01000001.1"/>
</dbReference>
<dbReference type="InterPro" id="IPR012714">
    <property type="entry name" value="Thermosome_arc"/>
</dbReference>
<dbReference type="InterPro" id="IPR027409">
    <property type="entry name" value="GroEL-like_apical_dom_sf"/>
</dbReference>
<evidence type="ECO:0000256" key="4">
    <source>
        <dbReference type="ARBA" id="ARBA00023186"/>
    </source>
</evidence>
<dbReference type="SUPFAM" id="SSF54849">
    <property type="entry name" value="GroEL-intermediate domain like"/>
    <property type="match status" value="1"/>
</dbReference>
<evidence type="ECO:0000256" key="2">
    <source>
        <dbReference type="ARBA" id="ARBA00022741"/>
    </source>
</evidence>
<dbReference type="SUPFAM" id="SSF48592">
    <property type="entry name" value="GroEL equatorial domain-like"/>
    <property type="match status" value="1"/>
</dbReference>
<dbReference type="InterPro" id="IPR002423">
    <property type="entry name" value="Cpn60/GroEL/TCP-1"/>
</dbReference>
<comment type="caution">
    <text evidence="6">The sequence shown here is derived from an EMBL/GenBank/DDBJ whole genome shotgun (WGS) entry which is preliminary data.</text>
</comment>
<evidence type="ECO:0000256" key="1">
    <source>
        <dbReference type="ARBA" id="ARBA00008020"/>
    </source>
</evidence>
<dbReference type="Gene3D" id="1.10.560.10">
    <property type="entry name" value="GroEL-like equatorial domain"/>
    <property type="match status" value="1"/>
</dbReference>
<dbReference type="InterPro" id="IPR053374">
    <property type="entry name" value="TCP-1_chaperonin"/>
</dbReference>
<dbReference type="InterPro" id="IPR017998">
    <property type="entry name" value="Chaperone_TCP-1"/>
</dbReference>
<keyword evidence="3 5" id="KW-0067">ATP-binding</keyword>
<dbReference type="Gene3D" id="3.50.7.10">
    <property type="entry name" value="GroEL"/>
    <property type="match status" value="1"/>
</dbReference>
<dbReference type="PANTHER" id="PTHR11353">
    <property type="entry name" value="CHAPERONIN"/>
    <property type="match status" value="1"/>
</dbReference>
<dbReference type="GO" id="GO:0005524">
    <property type="term" value="F:ATP binding"/>
    <property type="evidence" value="ECO:0007669"/>
    <property type="project" value="UniProtKB-KW"/>
</dbReference>
<dbReference type="Proteomes" id="UP001320159">
    <property type="component" value="Unassembled WGS sequence"/>
</dbReference>
<accession>A0AAP2W5J6</accession>
<dbReference type="InterPro" id="IPR054827">
    <property type="entry name" value="thermosome_alpha"/>
</dbReference>
<dbReference type="GO" id="GO:0051082">
    <property type="term" value="F:unfolded protein binding"/>
    <property type="evidence" value="ECO:0007669"/>
    <property type="project" value="InterPro"/>
</dbReference>
<dbReference type="Gene3D" id="3.30.260.10">
    <property type="entry name" value="TCP-1-like chaperonin intermediate domain"/>
    <property type="match status" value="1"/>
</dbReference>
<sequence length="535" mass="57660">MAQQAGPVYVMREGSQLTRGNEAQSYNILAAMAVAGSVVTTLGPKGMDKMLVDSTGDIVVTNDGVTILRKMDIEHPAAKMMVEVAKTQDSEVGDGTTTAVVIAGELLRQAGLLGEQGIHQSSIIKGYNMAAEKSLELLKTMAIKISDKDKDMLLKIAETAMTGKDTENAREFLADLVVKSVGSTLEKDASGKYYVERNNLVMEKKTGGDVTESEIIEGVLIDKGRVNFQMPERLENVKVLALDIGIEAKDTEFDAEFRIKTPGQFKMFADAEDKQIKDQVDVIAKLGVKAVFTTKAIDDLAQHYMAKYGIIGLRRLKESDVRRVAKATGGNVVTSLEDISPKDLGVAGLIEEKIVGDDEMVFITKCKDKKITSVILRGSSSHILDEYERGIDDGLRAVQTALKEGLVVPGGAAPEIELSLRLKQYSAKVSGKEQLAIEAFATSLEVIPKALASNAGLNPIDMIIALKSKHEGKNGKNYGLNVFSGEAVDMIKMGVIEPMKVKTQAIISSTEAATMILRIDDILAATQVKPPGSPQ</sequence>
<dbReference type="SUPFAM" id="SSF52029">
    <property type="entry name" value="GroEL apical domain-like"/>
    <property type="match status" value="1"/>
</dbReference>
<keyword evidence="7" id="KW-1185">Reference proteome</keyword>
<evidence type="ECO:0000313" key="7">
    <source>
        <dbReference type="Proteomes" id="UP001320159"/>
    </source>
</evidence>
<dbReference type="PROSITE" id="PS00751">
    <property type="entry name" value="TCP1_2"/>
    <property type="match status" value="1"/>
</dbReference>
<dbReference type="GO" id="GO:0140662">
    <property type="term" value="F:ATP-dependent protein folding chaperone"/>
    <property type="evidence" value="ECO:0007669"/>
    <property type="project" value="InterPro"/>
</dbReference>
<dbReference type="GO" id="GO:0016887">
    <property type="term" value="F:ATP hydrolysis activity"/>
    <property type="evidence" value="ECO:0007669"/>
    <property type="project" value="InterPro"/>
</dbReference>
<evidence type="ECO:0000256" key="5">
    <source>
        <dbReference type="RuleBase" id="RU004187"/>
    </source>
</evidence>
<proteinExistence type="inferred from homology"/>
<gene>
    <name evidence="6" type="ORF">CUJ83_00250</name>
</gene>
<dbReference type="PROSITE" id="PS00995">
    <property type="entry name" value="TCP1_3"/>
    <property type="match status" value="1"/>
</dbReference>
<dbReference type="InterPro" id="IPR027413">
    <property type="entry name" value="GROEL-like_equatorial_sf"/>
</dbReference>
<keyword evidence="2 5" id="KW-0547">Nucleotide-binding</keyword>
<dbReference type="InterPro" id="IPR027410">
    <property type="entry name" value="TCP-1-like_intermed_sf"/>
</dbReference>
<keyword evidence="4 5" id="KW-0143">Chaperone</keyword>
<organism evidence="6 7">
    <name type="scientific">Methanooceanicella nereidis</name>
    <dbReference type="NCBI Taxonomy" id="2052831"/>
    <lineage>
        <taxon>Archaea</taxon>
        <taxon>Methanobacteriati</taxon>
        <taxon>Methanobacteriota</taxon>
        <taxon>Stenosarchaea group</taxon>
        <taxon>Methanomicrobia</taxon>
        <taxon>Methanocellales</taxon>
        <taxon>Methanocellaceae</taxon>
        <taxon>Methanooceanicella</taxon>
    </lineage>
</organism>
<comment type="similarity">
    <text evidence="1 5">Belongs to the TCP-1 chaperonin family.</text>
</comment>
<dbReference type="CDD" id="cd03343">
    <property type="entry name" value="cpn60"/>
    <property type="match status" value="1"/>
</dbReference>
<protein>
    <submittedName>
        <fullName evidence="6">Thermosome subunit</fullName>
    </submittedName>
</protein>
<reference evidence="6 7" key="1">
    <citation type="submission" date="2017-11" db="EMBL/GenBank/DDBJ databases">
        <title>Isolation and Characterization of Family Methanocellaceae Species from Potential Methane Hydrate Area Offshore Southwestern Taiwan.</title>
        <authorList>
            <person name="Zhang W.-L."/>
            <person name="Chen W.-C."/>
            <person name="Lai M.-C."/>
            <person name="Chen S.-C."/>
        </authorList>
    </citation>
    <scope>NUCLEOTIDE SEQUENCE [LARGE SCALE GENOMIC DNA]</scope>
    <source>
        <strain evidence="6 7">CWC-04</strain>
    </source>
</reference>
<name>A0AAP2W5J6_9EURY</name>
<dbReference type="Pfam" id="PF00118">
    <property type="entry name" value="Cpn60_TCP1"/>
    <property type="match status" value="1"/>
</dbReference>